<organism evidence="2 3">
    <name type="scientific">Edaphochlamys debaryana</name>
    <dbReference type="NCBI Taxonomy" id="47281"/>
    <lineage>
        <taxon>Eukaryota</taxon>
        <taxon>Viridiplantae</taxon>
        <taxon>Chlorophyta</taxon>
        <taxon>core chlorophytes</taxon>
        <taxon>Chlorophyceae</taxon>
        <taxon>CS clade</taxon>
        <taxon>Chlamydomonadales</taxon>
        <taxon>Chlamydomonadales incertae sedis</taxon>
        <taxon>Edaphochlamys</taxon>
    </lineage>
</organism>
<dbReference type="InterPro" id="IPR008160">
    <property type="entry name" value="Collagen"/>
</dbReference>
<feature type="region of interest" description="Disordered" evidence="1">
    <location>
        <begin position="1"/>
        <end position="100"/>
    </location>
</feature>
<keyword evidence="3" id="KW-1185">Reference proteome</keyword>
<dbReference type="EMBL" id="JAEHOE010000164">
    <property type="protein sequence ID" value="KAG2483864.1"/>
    <property type="molecule type" value="Genomic_DNA"/>
</dbReference>
<sequence length="222" mass="21652">MKARQEQKALSGPTGPAGTAPGPQGPSGAEAPDGLDAPPGPVGSPGDTGAVGEPGAPGAQGTKGPTGAPGAQGIPGLSGLYPLPTGSTSTPTLPPTPGLAQSSRAFAGSFASNVIVVPSEYSTVTCSVTISASSDTASRDVKLGCCLQPLDSANQPLQGWEPVLLGAPGSDAVTLTSTKPVIRSWSGSQTHVPSGAYKVGFCYNLPEGQLTAAAGSGFVMVT</sequence>
<dbReference type="GO" id="GO:0030020">
    <property type="term" value="F:extracellular matrix structural constituent conferring tensile strength"/>
    <property type="evidence" value="ECO:0007669"/>
    <property type="project" value="TreeGrafter"/>
</dbReference>
<evidence type="ECO:0008006" key="4">
    <source>
        <dbReference type="Google" id="ProtNLM"/>
    </source>
</evidence>
<dbReference type="Proteomes" id="UP000612055">
    <property type="component" value="Unassembled WGS sequence"/>
</dbReference>
<proteinExistence type="predicted"/>
<comment type="caution">
    <text evidence="2">The sequence shown here is derived from an EMBL/GenBank/DDBJ whole genome shotgun (WGS) entry which is preliminary data.</text>
</comment>
<gene>
    <name evidence="2" type="ORF">HYH03_017316</name>
</gene>
<dbReference type="GO" id="GO:0030198">
    <property type="term" value="P:extracellular matrix organization"/>
    <property type="evidence" value="ECO:0007669"/>
    <property type="project" value="TreeGrafter"/>
</dbReference>
<dbReference type="Pfam" id="PF01391">
    <property type="entry name" value="Collagen"/>
    <property type="match status" value="1"/>
</dbReference>
<dbReference type="GO" id="GO:0031012">
    <property type="term" value="C:extracellular matrix"/>
    <property type="evidence" value="ECO:0007669"/>
    <property type="project" value="TreeGrafter"/>
</dbReference>
<dbReference type="GO" id="GO:0005615">
    <property type="term" value="C:extracellular space"/>
    <property type="evidence" value="ECO:0007669"/>
    <property type="project" value="TreeGrafter"/>
</dbReference>
<feature type="compositionally biased region" description="Low complexity" evidence="1">
    <location>
        <begin position="11"/>
        <end position="29"/>
    </location>
</feature>
<dbReference type="InterPro" id="IPR050149">
    <property type="entry name" value="Collagen_superfamily"/>
</dbReference>
<dbReference type="PANTHER" id="PTHR24023">
    <property type="entry name" value="COLLAGEN ALPHA"/>
    <property type="match status" value="1"/>
</dbReference>
<dbReference type="AlphaFoldDB" id="A0A836BQK5"/>
<evidence type="ECO:0000313" key="3">
    <source>
        <dbReference type="Proteomes" id="UP000612055"/>
    </source>
</evidence>
<evidence type="ECO:0000313" key="2">
    <source>
        <dbReference type="EMBL" id="KAG2483864.1"/>
    </source>
</evidence>
<feature type="compositionally biased region" description="Low complexity" evidence="1">
    <location>
        <begin position="82"/>
        <end position="91"/>
    </location>
</feature>
<protein>
    <recommendedName>
        <fullName evidence="4">Collagen-like protein</fullName>
    </recommendedName>
</protein>
<dbReference type="PANTHER" id="PTHR24023:SF1112">
    <property type="entry name" value="COL_CUTICLE_N DOMAIN-CONTAINING PROTEIN-RELATED"/>
    <property type="match status" value="1"/>
</dbReference>
<evidence type="ECO:0000256" key="1">
    <source>
        <dbReference type="SAM" id="MobiDB-lite"/>
    </source>
</evidence>
<dbReference type="OrthoDB" id="5983381at2759"/>
<accession>A0A836BQK5</accession>
<name>A0A836BQK5_9CHLO</name>
<reference evidence="2" key="1">
    <citation type="journal article" date="2020" name="bioRxiv">
        <title>Comparative genomics of Chlamydomonas.</title>
        <authorList>
            <person name="Craig R.J."/>
            <person name="Hasan A.R."/>
            <person name="Ness R.W."/>
            <person name="Keightley P.D."/>
        </authorList>
    </citation>
    <scope>NUCLEOTIDE SEQUENCE</scope>
    <source>
        <strain evidence="2">CCAP 11/70</strain>
    </source>
</reference>